<dbReference type="Proteomes" id="UP000628137">
    <property type="component" value="Unassembled WGS sequence"/>
</dbReference>
<feature type="domain" description="HTH gntR-type" evidence="4">
    <location>
        <begin position="13"/>
        <end position="80"/>
    </location>
</feature>
<comment type="caution">
    <text evidence="5">The sequence shown here is derived from an EMBL/GenBank/DDBJ whole genome shotgun (WGS) entry which is preliminary data.</text>
</comment>
<dbReference type="Gene3D" id="1.10.10.10">
    <property type="entry name" value="Winged helix-like DNA-binding domain superfamily/Winged helix DNA-binding domain"/>
    <property type="match status" value="1"/>
</dbReference>
<dbReference type="GO" id="GO:0003700">
    <property type="term" value="F:DNA-binding transcription factor activity"/>
    <property type="evidence" value="ECO:0007669"/>
    <property type="project" value="InterPro"/>
</dbReference>
<dbReference type="PROSITE" id="PS50949">
    <property type="entry name" value="HTH_GNTR"/>
    <property type="match status" value="1"/>
</dbReference>
<keyword evidence="1" id="KW-0805">Transcription regulation</keyword>
<evidence type="ECO:0000313" key="7">
    <source>
        <dbReference type="Proteomes" id="UP000628137"/>
    </source>
</evidence>
<evidence type="ECO:0000313" key="5">
    <source>
        <dbReference type="EMBL" id="MBC3472639.1"/>
    </source>
</evidence>
<evidence type="ECO:0000259" key="4">
    <source>
        <dbReference type="PROSITE" id="PS50949"/>
    </source>
</evidence>
<evidence type="ECO:0000256" key="2">
    <source>
        <dbReference type="ARBA" id="ARBA00023125"/>
    </source>
</evidence>
<reference evidence="5 7" key="1">
    <citation type="journal article" date="2020" name="Microorganisms">
        <title>Reliable Identification of Environmental Pseudomonas Isolates Using the rpoD Gene.</title>
        <authorList>
            <consortium name="The Broad Institute Genome Sequencing Platform"/>
            <person name="Girard L."/>
            <person name="Lood C."/>
            <person name="Rokni-Zadeh H."/>
            <person name="van Noort V."/>
            <person name="Lavigne R."/>
            <person name="De Mot R."/>
        </authorList>
    </citation>
    <scope>NUCLEOTIDE SEQUENCE</scope>
    <source>
        <strain evidence="5 7">RW4S2</strain>
    </source>
</reference>
<proteinExistence type="predicted"/>
<dbReference type="RefSeq" id="WP_186603648.1">
    <property type="nucleotide sequence ID" value="NZ_JABWRP020000013.1"/>
</dbReference>
<protein>
    <submittedName>
        <fullName evidence="5">GntR family transcriptional regulator</fullName>
    </submittedName>
</protein>
<name>A0A923GM72_9PSED</name>
<evidence type="ECO:0000256" key="3">
    <source>
        <dbReference type="ARBA" id="ARBA00023163"/>
    </source>
</evidence>
<evidence type="ECO:0000313" key="6">
    <source>
        <dbReference type="EMBL" id="MBV4542818.1"/>
    </source>
</evidence>
<reference evidence="5" key="2">
    <citation type="submission" date="2020-07" db="EMBL/GenBank/DDBJ databases">
        <authorList>
            <person name="Lood C."/>
            <person name="Girard L."/>
        </authorList>
    </citation>
    <scope>NUCLEOTIDE SEQUENCE</scope>
    <source>
        <strain evidence="5">RW4S2</strain>
    </source>
</reference>
<sequence length="237" mass="26220">MQYVDGIANISSIDKKKIFENALNRRILDMSMAPGSAIDEIALCKEFGISRSPVREVLRQAAGEGYIEMAANRAPRVSPITADSFKRFAQAARMIYVATAHLAATTATEKNITNLHSLHRHIAIAGYAANHQAGVLLECALLFEVGQIAGNHYLTPSLKRLLIDHARIQGIIYRWQSVSDANCDALWFVSRYAQLVSAVEHHDTDDAKSTSDEIAQRISERVEAYSTSNHIVREDAN</sequence>
<dbReference type="EMBL" id="JABWRP020000013">
    <property type="protein sequence ID" value="MBV4542818.1"/>
    <property type="molecule type" value="Genomic_DNA"/>
</dbReference>
<keyword evidence="2" id="KW-0238">DNA-binding</keyword>
<dbReference type="InterPro" id="IPR000524">
    <property type="entry name" value="Tscrpt_reg_HTH_GntR"/>
</dbReference>
<dbReference type="SUPFAM" id="SSF46785">
    <property type="entry name" value="Winged helix' DNA-binding domain"/>
    <property type="match status" value="1"/>
</dbReference>
<accession>A0A923GM72</accession>
<organism evidence="5">
    <name type="scientific">Pseudomonas vlassakiae</name>
    <dbReference type="NCBI Taxonomy" id="485888"/>
    <lineage>
        <taxon>Bacteria</taxon>
        <taxon>Pseudomonadati</taxon>
        <taxon>Pseudomonadota</taxon>
        <taxon>Gammaproteobacteria</taxon>
        <taxon>Pseudomonadales</taxon>
        <taxon>Pseudomonadaceae</taxon>
        <taxon>Pseudomonas</taxon>
    </lineage>
</organism>
<dbReference type="AlphaFoldDB" id="A0A923GM72"/>
<dbReference type="InterPro" id="IPR036390">
    <property type="entry name" value="WH_DNA-bd_sf"/>
</dbReference>
<dbReference type="InterPro" id="IPR036388">
    <property type="entry name" value="WH-like_DNA-bd_sf"/>
</dbReference>
<dbReference type="GO" id="GO:0003677">
    <property type="term" value="F:DNA binding"/>
    <property type="evidence" value="ECO:0007669"/>
    <property type="project" value="UniProtKB-KW"/>
</dbReference>
<dbReference type="PANTHER" id="PTHR43537:SF53">
    <property type="entry name" value="HTH-TYPE TRANSCRIPTIONAL REPRESSOR NANR"/>
    <property type="match status" value="1"/>
</dbReference>
<dbReference type="SMART" id="SM00345">
    <property type="entry name" value="HTH_GNTR"/>
    <property type="match status" value="1"/>
</dbReference>
<keyword evidence="3" id="KW-0804">Transcription</keyword>
<gene>
    <name evidence="6" type="ORF">HU738_017360</name>
    <name evidence="5" type="ORF">HU738_18950</name>
</gene>
<dbReference type="PANTHER" id="PTHR43537">
    <property type="entry name" value="TRANSCRIPTIONAL REGULATOR, GNTR FAMILY"/>
    <property type="match status" value="1"/>
</dbReference>
<dbReference type="EMBL" id="JABWRP010000017">
    <property type="protein sequence ID" value="MBC3472639.1"/>
    <property type="molecule type" value="Genomic_DNA"/>
</dbReference>
<evidence type="ECO:0000256" key="1">
    <source>
        <dbReference type="ARBA" id="ARBA00023015"/>
    </source>
</evidence>
<dbReference type="Pfam" id="PF00392">
    <property type="entry name" value="GntR"/>
    <property type="match status" value="1"/>
</dbReference>
<keyword evidence="7" id="KW-1185">Reference proteome</keyword>
<reference evidence="6" key="3">
    <citation type="submission" date="2021-06" db="EMBL/GenBank/DDBJ databases">
        <title>Updating the genus Pseudomonas: Description of 43 new species and partition of the Pseudomonas putida group.</title>
        <authorList>
            <person name="Girard L."/>
            <person name="Lood C."/>
            <person name="Vandamme P."/>
            <person name="Rokni-Zadeh H."/>
            <person name="Van Noort V."/>
            <person name="Hofte M."/>
            <person name="Lavigne R."/>
            <person name="De Mot R."/>
        </authorList>
    </citation>
    <scope>NUCLEOTIDE SEQUENCE</scope>
    <source>
        <strain evidence="6">RW4S2</strain>
    </source>
</reference>